<comment type="caution">
    <text evidence="9">The sequence shown here is derived from an EMBL/GenBank/DDBJ whole genome shotgun (WGS) entry which is preliminary data.</text>
</comment>
<keyword evidence="6" id="KW-1278">Translocase</keyword>
<keyword evidence="2" id="KW-0813">Transport</keyword>
<evidence type="ECO:0000313" key="9">
    <source>
        <dbReference type="EMBL" id="RRT44676.1"/>
    </source>
</evidence>
<accession>A0A426XYY0</accession>
<keyword evidence="4" id="KW-0375">Hydrogen ion transport</keyword>
<comment type="similarity">
    <text evidence="1">Belongs to the ATPase alpha/beta chains family.</text>
</comment>
<dbReference type="PANTHER" id="PTHR43607">
    <property type="entry name" value="V-TYPE PROTON ATPASE CATALYTIC SUBUNIT A"/>
    <property type="match status" value="1"/>
</dbReference>
<dbReference type="SUPFAM" id="SSF50615">
    <property type="entry name" value="N-terminal domain of alpha and beta subunits of F1 ATP synthase"/>
    <property type="match status" value="1"/>
</dbReference>
<organism evidence="9 10">
    <name type="scientific">Ensete ventricosum</name>
    <name type="common">Abyssinian banana</name>
    <name type="synonym">Musa ensete</name>
    <dbReference type="NCBI Taxonomy" id="4639"/>
    <lineage>
        <taxon>Eukaryota</taxon>
        <taxon>Viridiplantae</taxon>
        <taxon>Streptophyta</taxon>
        <taxon>Embryophyta</taxon>
        <taxon>Tracheophyta</taxon>
        <taxon>Spermatophyta</taxon>
        <taxon>Magnoliopsida</taxon>
        <taxon>Liliopsida</taxon>
        <taxon>Zingiberales</taxon>
        <taxon>Musaceae</taxon>
        <taxon>Ensete</taxon>
    </lineage>
</organism>
<dbReference type="GO" id="GO:0046034">
    <property type="term" value="P:ATP metabolic process"/>
    <property type="evidence" value="ECO:0007669"/>
    <property type="project" value="InterPro"/>
</dbReference>
<evidence type="ECO:0000256" key="7">
    <source>
        <dbReference type="ARBA" id="ARBA00023065"/>
    </source>
</evidence>
<evidence type="ECO:0000256" key="1">
    <source>
        <dbReference type="ARBA" id="ARBA00008936"/>
    </source>
</evidence>
<name>A0A426XYY0_ENSVE</name>
<evidence type="ECO:0000313" key="10">
    <source>
        <dbReference type="Proteomes" id="UP000287651"/>
    </source>
</evidence>
<dbReference type="GO" id="GO:0005524">
    <property type="term" value="F:ATP binding"/>
    <property type="evidence" value="ECO:0007669"/>
    <property type="project" value="UniProtKB-KW"/>
</dbReference>
<keyword evidence="3" id="KW-0547">Nucleotide-binding</keyword>
<dbReference type="PANTHER" id="PTHR43607:SF1">
    <property type="entry name" value="H(+)-TRANSPORTING TWO-SECTOR ATPASE"/>
    <property type="match status" value="1"/>
</dbReference>
<evidence type="ECO:0000256" key="5">
    <source>
        <dbReference type="ARBA" id="ARBA00022840"/>
    </source>
</evidence>
<dbReference type="InterPro" id="IPR023366">
    <property type="entry name" value="ATP_synth_asu-like_sf"/>
</dbReference>
<reference evidence="9 10" key="1">
    <citation type="journal article" date="2014" name="Agronomy (Basel)">
        <title>A Draft Genome Sequence for Ensete ventricosum, the Drought-Tolerant Tree Against Hunger.</title>
        <authorList>
            <person name="Harrison J."/>
            <person name="Moore K.A."/>
            <person name="Paszkiewicz K."/>
            <person name="Jones T."/>
            <person name="Grant M."/>
            <person name="Ambacheew D."/>
            <person name="Muzemil S."/>
            <person name="Studholme D.J."/>
        </authorList>
    </citation>
    <scope>NUCLEOTIDE SEQUENCE [LARGE SCALE GENOMIC DNA]</scope>
</reference>
<evidence type="ECO:0000256" key="6">
    <source>
        <dbReference type="ARBA" id="ARBA00022967"/>
    </source>
</evidence>
<dbReference type="InterPro" id="IPR004100">
    <property type="entry name" value="ATPase_F1/V1/A1_a/bsu_N"/>
</dbReference>
<evidence type="ECO:0000256" key="4">
    <source>
        <dbReference type="ARBA" id="ARBA00022781"/>
    </source>
</evidence>
<dbReference type="EMBL" id="AMZH03016323">
    <property type="protein sequence ID" value="RRT44676.1"/>
    <property type="molecule type" value="Genomic_DNA"/>
</dbReference>
<evidence type="ECO:0000256" key="3">
    <source>
        <dbReference type="ARBA" id="ARBA00022741"/>
    </source>
</evidence>
<keyword evidence="5" id="KW-0067">ATP-binding</keyword>
<evidence type="ECO:0000256" key="2">
    <source>
        <dbReference type="ARBA" id="ARBA00022448"/>
    </source>
</evidence>
<gene>
    <name evidence="9" type="ORF">B296_00042620</name>
</gene>
<sequence length="267" mass="29990">MGPTCSYRKTGKQERWEKCFGLSTRKPPRIPVGHGGLERPHRPLPGVTLSYRFASPKAASSCCDTSIAPPLRSSRPVKISSLTLAPFSRIPLPVSVAAKAYLWICCLPNTIGFRILICRDGIRRSPDHVRGFGEGERVRVRPQGKSFFVSLCSLMEFYMVLVTMDSGSFRVFFHFFFRCLNAFQVSGPVVVADGMGGAAMYELVRVGYDKLIGEIIRLEGDSATIQACDVPKSLICSYTFFSCWRSSDWWRFICSKLYEIGQIWNIN</sequence>
<dbReference type="Gene3D" id="2.40.30.20">
    <property type="match status" value="1"/>
</dbReference>
<keyword evidence="7" id="KW-0406">Ion transport</keyword>
<protein>
    <recommendedName>
        <fullName evidence="8">ATPase F1/V1/A1 complex alpha/beta subunit N-terminal domain-containing protein</fullName>
    </recommendedName>
</protein>
<evidence type="ECO:0000259" key="8">
    <source>
        <dbReference type="Pfam" id="PF02874"/>
    </source>
</evidence>
<dbReference type="AlphaFoldDB" id="A0A426XYY0"/>
<dbReference type="Proteomes" id="UP000287651">
    <property type="component" value="Unassembled WGS sequence"/>
</dbReference>
<dbReference type="GO" id="GO:0046961">
    <property type="term" value="F:proton-transporting ATPase activity, rotational mechanism"/>
    <property type="evidence" value="ECO:0007669"/>
    <property type="project" value="InterPro"/>
</dbReference>
<proteinExistence type="inferred from homology"/>
<dbReference type="InterPro" id="IPR022878">
    <property type="entry name" value="V-ATPase_asu"/>
</dbReference>
<dbReference type="GO" id="GO:0000325">
    <property type="term" value="C:plant-type vacuole"/>
    <property type="evidence" value="ECO:0007669"/>
    <property type="project" value="TreeGrafter"/>
</dbReference>
<dbReference type="InterPro" id="IPR036121">
    <property type="entry name" value="ATPase_F1/V1/A1_a/bsu_N_sf"/>
</dbReference>
<dbReference type="Pfam" id="PF02874">
    <property type="entry name" value="ATP-synt_ab_N"/>
    <property type="match status" value="1"/>
</dbReference>
<feature type="domain" description="ATPase F1/V1/A1 complex alpha/beta subunit N-terminal" evidence="8">
    <location>
        <begin position="184"/>
        <end position="227"/>
    </location>
</feature>